<dbReference type="AlphaFoldDB" id="A0A163LBY4"/>
<evidence type="ECO:0000259" key="5">
    <source>
        <dbReference type="PROSITE" id="PS51935"/>
    </source>
</evidence>
<dbReference type="EMBL" id="JYNV01000060">
    <property type="protein sequence ID" value="KZM27653.1"/>
    <property type="molecule type" value="Genomic_DNA"/>
</dbReference>
<dbReference type="GO" id="GO:0008234">
    <property type="term" value="F:cysteine-type peptidase activity"/>
    <property type="evidence" value="ECO:0007669"/>
    <property type="project" value="UniProtKB-KW"/>
</dbReference>
<dbReference type="GO" id="GO:0006508">
    <property type="term" value="P:proteolysis"/>
    <property type="evidence" value="ECO:0007669"/>
    <property type="project" value="UniProtKB-KW"/>
</dbReference>
<evidence type="ECO:0000256" key="2">
    <source>
        <dbReference type="ARBA" id="ARBA00022670"/>
    </source>
</evidence>
<sequence>MSHHRFTDPRTRKHALGRALVVGVLSLTTLAVSIDTANAQAPVLRDWNIAAVSVDTNPAKVSAFASSDTGRVLAAAESKIGAPYVWGATGPDSFDCCGLVQWAYAQAGVSIPRTSYDQAVGGTPVSRDDLQPGDVVLYYGGEHVGIYTGGGEIVHAPTSGESVERAPVDSMPYYLARRY</sequence>
<dbReference type="PROSITE" id="PS51935">
    <property type="entry name" value="NLPC_P60"/>
    <property type="match status" value="1"/>
</dbReference>
<evidence type="ECO:0000313" key="6">
    <source>
        <dbReference type="EMBL" id="KZM27653.1"/>
    </source>
</evidence>
<keyword evidence="3" id="KW-0378">Hydrolase</keyword>
<keyword evidence="4" id="KW-0788">Thiol protease</keyword>
<name>A0A163LBY4_DIDRA</name>
<gene>
    <name evidence="6" type="ORF">ST47_g1245</name>
</gene>
<comment type="caution">
    <text evidence="6">The sequence shown here is derived from an EMBL/GenBank/DDBJ whole genome shotgun (WGS) entry which is preliminary data.</text>
</comment>
<proteinExistence type="inferred from homology"/>
<dbReference type="InterPro" id="IPR051794">
    <property type="entry name" value="PG_Endopeptidase_C40"/>
</dbReference>
<keyword evidence="7" id="KW-1185">Reference proteome</keyword>
<dbReference type="Pfam" id="PF00877">
    <property type="entry name" value="NLPC_P60"/>
    <property type="match status" value="1"/>
</dbReference>
<dbReference type="InterPro" id="IPR038765">
    <property type="entry name" value="Papain-like_cys_pep_sf"/>
</dbReference>
<evidence type="ECO:0000313" key="7">
    <source>
        <dbReference type="Proteomes" id="UP000076837"/>
    </source>
</evidence>
<dbReference type="SUPFAM" id="SSF54001">
    <property type="entry name" value="Cysteine proteinases"/>
    <property type="match status" value="1"/>
</dbReference>
<protein>
    <recommendedName>
        <fullName evidence="5">NlpC/P60 domain-containing protein</fullName>
    </recommendedName>
</protein>
<dbReference type="InterPro" id="IPR000064">
    <property type="entry name" value="NLP_P60_dom"/>
</dbReference>
<evidence type="ECO:0000256" key="4">
    <source>
        <dbReference type="ARBA" id="ARBA00022807"/>
    </source>
</evidence>
<dbReference type="Gene3D" id="3.90.1720.10">
    <property type="entry name" value="endopeptidase domain like (from Nostoc punctiforme)"/>
    <property type="match status" value="1"/>
</dbReference>
<organism evidence="6 7">
    <name type="scientific">Didymella rabiei</name>
    <name type="common">Chickpea ascochyta blight fungus</name>
    <name type="synonym">Mycosphaerella rabiei</name>
    <dbReference type="NCBI Taxonomy" id="5454"/>
    <lineage>
        <taxon>Eukaryota</taxon>
        <taxon>Fungi</taxon>
        <taxon>Dikarya</taxon>
        <taxon>Ascomycota</taxon>
        <taxon>Pezizomycotina</taxon>
        <taxon>Dothideomycetes</taxon>
        <taxon>Pleosporomycetidae</taxon>
        <taxon>Pleosporales</taxon>
        <taxon>Pleosporineae</taxon>
        <taxon>Didymellaceae</taxon>
        <taxon>Ascochyta</taxon>
    </lineage>
</organism>
<reference evidence="6 7" key="1">
    <citation type="journal article" date="2016" name="Sci. Rep.">
        <title>Draft genome sequencing and secretome analysis of fungal phytopathogen Ascochyta rabiei provides insight into the necrotrophic effector repertoire.</title>
        <authorList>
            <person name="Verma S."/>
            <person name="Gazara R.K."/>
            <person name="Nizam S."/>
            <person name="Parween S."/>
            <person name="Chattopadhyay D."/>
            <person name="Verma P.K."/>
        </authorList>
    </citation>
    <scope>NUCLEOTIDE SEQUENCE [LARGE SCALE GENOMIC DNA]</scope>
    <source>
        <strain evidence="6 7">ArDII</strain>
    </source>
</reference>
<dbReference type="PANTHER" id="PTHR47359:SF3">
    <property type="entry name" value="NLP_P60 DOMAIN-CONTAINING PROTEIN-RELATED"/>
    <property type="match status" value="1"/>
</dbReference>
<comment type="similarity">
    <text evidence="1">Belongs to the peptidase C40 family.</text>
</comment>
<feature type="domain" description="NlpC/P60" evidence="5">
    <location>
        <begin position="66"/>
        <end position="179"/>
    </location>
</feature>
<evidence type="ECO:0000256" key="3">
    <source>
        <dbReference type="ARBA" id="ARBA00022801"/>
    </source>
</evidence>
<dbReference type="STRING" id="5454.A0A163LBY4"/>
<keyword evidence="2" id="KW-0645">Protease</keyword>
<evidence type="ECO:0000256" key="1">
    <source>
        <dbReference type="ARBA" id="ARBA00007074"/>
    </source>
</evidence>
<dbReference type="Proteomes" id="UP000076837">
    <property type="component" value="Unassembled WGS sequence"/>
</dbReference>
<dbReference type="PANTHER" id="PTHR47359">
    <property type="entry name" value="PEPTIDOGLYCAN DL-ENDOPEPTIDASE CWLO"/>
    <property type="match status" value="1"/>
</dbReference>
<accession>A0A163LBY4</accession>